<reference evidence="5" key="1">
    <citation type="submission" date="2020-08" db="EMBL/GenBank/DDBJ databases">
        <title>Taxonomic study for Lactobacillus species isolated from hardwood bark.</title>
        <authorList>
            <person name="Tohno M."/>
            <person name="Tanizawa Y."/>
        </authorList>
    </citation>
    <scope>NUCLEOTIDE SEQUENCE</scope>
    <source>
        <strain evidence="5">B40</strain>
    </source>
</reference>
<evidence type="ECO:0000256" key="3">
    <source>
        <dbReference type="ARBA" id="ARBA00022695"/>
    </source>
</evidence>
<dbReference type="EC" id="2.7.7.61" evidence="1"/>
<comment type="caution">
    <text evidence="5">The sequence shown here is derived from an EMBL/GenBank/DDBJ whole genome shotgun (WGS) entry which is preliminary data.</text>
</comment>
<keyword evidence="3" id="KW-0548">Nucleotidyltransferase</keyword>
<comment type="catalytic activity">
    <reaction evidence="4">
        <text>apo-[citrate lyase ACP] + 2'-(5''-triphospho-alpha-D-ribosyl)-3'-dephospho-CoA = holo-[citrate lyase ACP] + diphosphate</text>
        <dbReference type="Rhea" id="RHEA:16333"/>
        <dbReference type="Rhea" id="RHEA-COMP:10157"/>
        <dbReference type="Rhea" id="RHEA-COMP:10158"/>
        <dbReference type="ChEBI" id="CHEBI:29999"/>
        <dbReference type="ChEBI" id="CHEBI:33019"/>
        <dbReference type="ChEBI" id="CHEBI:61378"/>
        <dbReference type="ChEBI" id="CHEBI:82683"/>
        <dbReference type="EC" id="2.7.7.61"/>
    </reaction>
</comment>
<evidence type="ECO:0000313" key="6">
    <source>
        <dbReference type="Proteomes" id="UP000677218"/>
    </source>
</evidence>
<evidence type="ECO:0000256" key="4">
    <source>
        <dbReference type="ARBA" id="ARBA00048574"/>
    </source>
</evidence>
<evidence type="ECO:0000256" key="1">
    <source>
        <dbReference type="ARBA" id="ARBA00012524"/>
    </source>
</evidence>
<dbReference type="GO" id="GO:0051191">
    <property type="term" value="P:prosthetic group biosynthetic process"/>
    <property type="evidence" value="ECO:0007669"/>
    <property type="project" value="InterPro"/>
</dbReference>
<gene>
    <name evidence="5" type="primary">citX</name>
    <name evidence="5" type="ORF">LCB40_15320</name>
</gene>
<dbReference type="InterPro" id="IPR005551">
    <property type="entry name" value="CitX"/>
</dbReference>
<accession>A0A916QJS2</accession>
<dbReference type="Proteomes" id="UP000677218">
    <property type="component" value="Unassembled WGS sequence"/>
</dbReference>
<evidence type="ECO:0000313" key="5">
    <source>
        <dbReference type="EMBL" id="GFZ27652.1"/>
    </source>
</evidence>
<dbReference type="NCBIfam" id="TIGR03124">
    <property type="entry name" value="citrate_citX"/>
    <property type="match status" value="1"/>
</dbReference>
<keyword evidence="2 5" id="KW-0808">Transferase</keyword>
<sequence>MKLFDQGIPVDIMTVLNGRDKRANFQEKLLQLYPNQTIIGAKLNIAGPIKNNSRISQFFQTQMAVFESLLAENALTFERKGDWSDAVTGPEYFYVVDQDPLTVKKLAVKFEEAFPARRLFDIDVHYLENNQERAVSRTELGLARRKCLICGRDAKTCGRARRHQVAELEQRTAELINNTLS</sequence>
<protein>
    <recommendedName>
        <fullName evidence="1">citrate lyase holo-[acyl-carrier protein] synthase</fullName>
        <ecNumber evidence="1">2.7.7.61</ecNumber>
    </recommendedName>
</protein>
<name>A0A916QJS2_9LACO</name>
<proteinExistence type="predicted"/>
<organism evidence="5 6">
    <name type="scientific">Lactobacillus corticis</name>
    <dbReference type="NCBI Taxonomy" id="2201249"/>
    <lineage>
        <taxon>Bacteria</taxon>
        <taxon>Bacillati</taxon>
        <taxon>Bacillota</taxon>
        <taxon>Bacilli</taxon>
        <taxon>Lactobacillales</taxon>
        <taxon>Lactobacillaceae</taxon>
        <taxon>Lactobacillus</taxon>
    </lineage>
</organism>
<dbReference type="EMBL" id="BMAY01000015">
    <property type="protein sequence ID" value="GFZ27652.1"/>
    <property type="molecule type" value="Genomic_DNA"/>
</dbReference>
<dbReference type="GO" id="GO:0050519">
    <property type="term" value="F:holo-citrate lyase synthase activity"/>
    <property type="evidence" value="ECO:0007669"/>
    <property type="project" value="UniProtKB-EC"/>
</dbReference>
<keyword evidence="6" id="KW-1185">Reference proteome</keyword>
<dbReference type="Pfam" id="PF03802">
    <property type="entry name" value="CitX"/>
    <property type="match status" value="1"/>
</dbReference>
<dbReference type="RefSeq" id="WP_212781332.1">
    <property type="nucleotide sequence ID" value="NZ_BMAY01000015.1"/>
</dbReference>
<evidence type="ECO:0000256" key="2">
    <source>
        <dbReference type="ARBA" id="ARBA00022679"/>
    </source>
</evidence>
<dbReference type="GO" id="GO:0016829">
    <property type="term" value="F:lyase activity"/>
    <property type="evidence" value="ECO:0007669"/>
    <property type="project" value="UniProtKB-KW"/>
</dbReference>
<dbReference type="AlphaFoldDB" id="A0A916QJS2"/>
<keyword evidence="5" id="KW-0456">Lyase</keyword>